<keyword evidence="3" id="KW-1185">Reference proteome</keyword>
<dbReference type="Pfam" id="PF05258">
    <property type="entry name" value="DciA"/>
    <property type="match status" value="1"/>
</dbReference>
<reference evidence="2 3" key="1">
    <citation type="submission" date="2021-05" db="EMBL/GenBank/DDBJ databases">
        <title>Petroleum and Energy Research Collection (APPE): ex situ preservation of microbial diversity associated with the oil industry and exploitation of its biotechnological potential.</title>
        <authorList>
            <person name="Paixao C.T.M."/>
            <person name="Gomes M.B."/>
            <person name="Oliveira V.M."/>
        </authorList>
    </citation>
    <scope>NUCLEOTIDE SEQUENCE [LARGE SCALE GENOMIC DNA]</scope>
    <source>
        <strain evidence="2 3">LIT2</strain>
    </source>
</reference>
<feature type="region of interest" description="Disordered" evidence="1">
    <location>
        <begin position="1"/>
        <end position="22"/>
    </location>
</feature>
<dbReference type="RefSeq" id="WP_163649845.1">
    <property type="nucleotide sequence ID" value="NZ_JAGXFD010000001.1"/>
</dbReference>
<sequence length="162" mass="18038">MSIKAKRFRAQPATRLLSPQGPSGADLGGLLHKAQLIDRAQAHLRHHLPEEMRPHLFVGGYRDGRLTLITDGAHWLTALRYDQTRLLRLIRELPGFEAVLALTFKVRPVSPVRPPPVQHRTLSSPAADELQACARDTQDPQLKRALERLAAHASMNGDSRDA</sequence>
<protein>
    <submittedName>
        <fullName evidence="2">DUF721 domain-containing protein</fullName>
    </submittedName>
</protein>
<organism evidence="2 3">
    <name type="scientific">Modicisalibacter tunisiensis</name>
    <dbReference type="NCBI Taxonomy" id="390637"/>
    <lineage>
        <taxon>Bacteria</taxon>
        <taxon>Pseudomonadati</taxon>
        <taxon>Pseudomonadota</taxon>
        <taxon>Gammaproteobacteria</taxon>
        <taxon>Oceanospirillales</taxon>
        <taxon>Halomonadaceae</taxon>
        <taxon>Modicisalibacter</taxon>
    </lineage>
</organism>
<dbReference type="InterPro" id="IPR007922">
    <property type="entry name" value="DciA-like"/>
</dbReference>
<dbReference type="EMBL" id="JAGXFD010000001">
    <property type="protein sequence ID" value="MBZ9568149.1"/>
    <property type="molecule type" value="Genomic_DNA"/>
</dbReference>
<evidence type="ECO:0000256" key="1">
    <source>
        <dbReference type="SAM" id="MobiDB-lite"/>
    </source>
</evidence>
<name>A0ABS7X193_9GAMM</name>
<gene>
    <name evidence="2" type="ORF">KGQ91_10745</name>
</gene>
<evidence type="ECO:0000313" key="3">
    <source>
        <dbReference type="Proteomes" id="UP001319883"/>
    </source>
</evidence>
<dbReference type="Proteomes" id="UP001319883">
    <property type="component" value="Unassembled WGS sequence"/>
</dbReference>
<evidence type="ECO:0000313" key="2">
    <source>
        <dbReference type="EMBL" id="MBZ9568149.1"/>
    </source>
</evidence>
<accession>A0ABS7X193</accession>
<proteinExistence type="predicted"/>
<comment type="caution">
    <text evidence="2">The sequence shown here is derived from an EMBL/GenBank/DDBJ whole genome shotgun (WGS) entry which is preliminary data.</text>
</comment>